<name>A0A2T2N301_CORCC</name>
<keyword evidence="2" id="KW-1185">Reference proteome</keyword>
<reference evidence="1 2" key="1">
    <citation type="journal article" date="2018" name="Front. Microbiol.">
        <title>Genome-Wide Analysis of Corynespora cassiicola Leaf Fall Disease Putative Effectors.</title>
        <authorList>
            <person name="Lopez D."/>
            <person name="Ribeiro S."/>
            <person name="Label P."/>
            <person name="Fumanal B."/>
            <person name="Venisse J.S."/>
            <person name="Kohler A."/>
            <person name="de Oliveira R.R."/>
            <person name="Labutti K."/>
            <person name="Lipzen A."/>
            <person name="Lail K."/>
            <person name="Bauer D."/>
            <person name="Ohm R.A."/>
            <person name="Barry K.W."/>
            <person name="Spatafora J."/>
            <person name="Grigoriev I.V."/>
            <person name="Martin F.M."/>
            <person name="Pujade-Renaud V."/>
        </authorList>
    </citation>
    <scope>NUCLEOTIDE SEQUENCE [LARGE SCALE GENOMIC DNA]</scope>
    <source>
        <strain evidence="1 2">Philippines</strain>
    </source>
</reference>
<proteinExistence type="predicted"/>
<dbReference type="EMBL" id="KZ678153">
    <property type="protein sequence ID" value="PSN59749.1"/>
    <property type="molecule type" value="Genomic_DNA"/>
</dbReference>
<protein>
    <submittedName>
        <fullName evidence="1">Uncharacterized protein</fullName>
    </submittedName>
</protein>
<dbReference type="Proteomes" id="UP000240883">
    <property type="component" value="Unassembled WGS sequence"/>
</dbReference>
<gene>
    <name evidence="1" type="ORF">BS50DRAFT_579781</name>
</gene>
<sequence>MKWFARYRVFYVKAQSRADSVMYKLWSETASYLAGQKDIVLSLQSSCHTLDPHYERSVWIFD</sequence>
<accession>A0A2T2N301</accession>
<dbReference type="AlphaFoldDB" id="A0A2T2N301"/>
<evidence type="ECO:0000313" key="1">
    <source>
        <dbReference type="EMBL" id="PSN59749.1"/>
    </source>
</evidence>
<evidence type="ECO:0000313" key="2">
    <source>
        <dbReference type="Proteomes" id="UP000240883"/>
    </source>
</evidence>
<organism evidence="1 2">
    <name type="scientific">Corynespora cassiicola Philippines</name>
    <dbReference type="NCBI Taxonomy" id="1448308"/>
    <lineage>
        <taxon>Eukaryota</taxon>
        <taxon>Fungi</taxon>
        <taxon>Dikarya</taxon>
        <taxon>Ascomycota</taxon>
        <taxon>Pezizomycotina</taxon>
        <taxon>Dothideomycetes</taxon>
        <taxon>Pleosporomycetidae</taxon>
        <taxon>Pleosporales</taxon>
        <taxon>Corynesporascaceae</taxon>
        <taxon>Corynespora</taxon>
    </lineage>
</organism>